<keyword evidence="3" id="KW-1185">Reference proteome</keyword>
<sequence>MSANAKHSTNSTVASAPAHLSASAEAQLRLASVRITSARVKVLAALLDARCAVSHQDMQDRFVDMDRVTLYRALDCLTDAGLAHKIAGDDRVFLYSAGAEFAADGDSHPALHAQHQHGHFKCTRCAKVFCLDGSSDAGFLGDVLTPVHSTQTGASSPPPSPATLRQHLQQALQDTLGKGFEGHDIELTIKGWCADCAH</sequence>
<accession>A0A843YS07</accession>
<dbReference type="PANTHER" id="PTHR33202:SF7">
    <property type="entry name" value="FERRIC UPTAKE REGULATION PROTEIN"/>
    <property type="match status" value="1"/>
</dbReference>
<dbReference type="SUPFAM" id="SSF46785">
    <property type="entry name" value="Winged helix' DNA-binding domain"/>
    <property type="match status" value="1"/>
</dbReference>
<feature type="binding site" evidence="1">
    <location>
        <position position="125"/>
    </location>
    <ligand>
        <name>Zn(2+)</name>
        <dbReference type="ChEBI" id="CHEBI:29105"/>
    </ligand>
</feature>
<dbReference type="GO" id="GO:0003700">
    <property type="term" value="F:DNA-binding transcription factor activity"/>
    <property type="evidence" value="ECO:0007669"/>
    <property type="project" value="InterPro"/>
</dbReference>
<reference evidence="2 3" key="1">
    <citation type="submission" date="2019-10" db="EMBL/GenBank/DDBJ databases">
        <title>Glaciimonas soli sp. nov., a psychrophilic bacterium isolated from the forest soil of a high elevation mountain in Taiwan.</title>
        <authorList>
            <person name="Wang L.-T."/>
            <person name="Shieh W.Y."/>
        </authorList>
    </citation>
    <scope>NUCLEOTIDE SEQUENCE [LARGE SCALE GENOMIC DNA]</scope>
    <source>
        <strain evidence="2 3">GS1</strain>
    </source>
</reference>
<dbReference type="InterPro" id="IPR036390">
    <property type="entry name" value="WH_DNA-bd_sf"/>
</dbReference>
<comment type="caution">
    <text evidence="2">The sequence shown here is derived from an EMBL/GenBank/DDBJ whole genome shotgun (WGS) entry which is preliminary data.</text>
</comment>
<dbReference type="OrthoDB" id="8659436at2"/>
<feature type="binding site" evidence="1">
    <location>
        <position position="122"/>
    </location>
    <ligand>
        <name>Zn(2+)</name>
        <dbReference type="ChEBI" id="CHEBI:29105"/>
    </ligand>
</feature>
<protein>
    <submittedName>
        <fullName evidence="2">Transcriptional repressor</fullName>
    </submittedName>
</protein>
<dbReference type="GO" id="GO:0045892">
    <property type="term" value="P:negative regulation of DNA-templated transcription"/>
    <property type="evidence" value="ECO:0007669"/>
    <property type="project" value="TreeGrafter"/>
</dbReference>
<dbReference type="GO" id="GO:1900376">
    <property type="term" value="P:regulation of secondary metabolite biosynthetic process"/>
    <property type="evidence" value="ECO:0007669"/>
    <property type="project" value="TreeGrafter"/>
</dbReference>
<dbReference type="GO" id="GO:0000976">
    <property type="term" value="F:transcription cis-regulatory region binding"/>
    <property type="evidence" value="ECO:0007669"/>
    <property type="project" value="TreeGrafter"/>
</dbReference>
<dbReference type="Proteomes" id="UP000451565">
    <property type="component" value="Unassembled WGS sequence"/>
</dbReference>
<dbReference type="Gene3D" id="1.10.10.10">
    <property type="entry name" value="Winged helix-like DNA-binding domain superfamily/Winged helix DNA-binding domain"/>
    <property type="match status" value="1"/>
</dbReference>
<name>A0A843YS07_9BURK</name>
<organism evidence="2 3">
    <name type="scientific">Glaciimonas soli</name>
    <dbReference type="NCBI Taxonomy" id="2590999"/>
    <lineage>
        <taxon>Bacteria</taxon>
        <taxon>Pseudomonadati</taxon>
        <taxon>Pseudomonadota</taxon>
        <taxon>Betaproteobacteria</taxon>
        <taxon>Burkholderiales</taxon>
        <taxon>Oxalobacteraceae</taxon>
        <taxon>Glaciimonas</taxon>
    </lineage>
</organism>
<dbReference type="GO" id="GO:0008270">
    <property type="term" value="F:zinc ion binding"/>
    <property type="evidence" value="ECO:0007669"/>
    <property type="project" value="TreeGrafter"/>
</dbReference>
<dbReference type="EMBL" id="WINI01000003">
    <property type="protein sequence ID" value="MQR00288.1"/>
    <property type="molecule type" value="Genomic_DNA"/>
</dbReference>
<evidence type="ECO:0000313" key="3">
    <source>
        <dbReference type="Proteomes" id="UP000451565"/>
    </source>
</evidence>
<dbReference type="AlphaFoldDB" id="A0A843YS07"/>
<comment type="cofactor">
    <cofactor evidence="1">
        <name>Zn(2+)</name>
        <dbReference type="ChEBI" id="CHEBI:29105"/>
    </cofactor>
    <text evidence="1">Binds 1 zinc ion per subunit.</text>
</comment>
<proteinExistence type="predicted"/>
<dbReference type="RefSeq" id="WP_153233902.1">
    <property type="nucleotide sequence ID" value="NZ_WINI01000003.1"/>
</dbReference>
<gene>
    <name evidence="2" type="ORF">GEV47_06300</name>
</gene>
<evidence type="ECO:0000256" key="1">
    <source>
        <dbReference type="PIRSR" id="PIRSR602481-1"/>
    </source>
</evidence>
<keyword evidence="1" id="KW-0862">Zinc</keyword>
<dbReference type="InterPro" id="IPR036388">
    <property type="entry name" value="WH-like_DNA-bd_sf"/>
</dbReference>
<keyword evidence="1" id="KW-0479">Metal-binding</keyword>
<dbReference type="InterPro" id="IPR002481">
    <property type="entry name" value="FUR"/>
</dbReference>
<evidence type="ECO:0000313" key="2">
    <source>
        <dbReference type="EMBL" id="MQR00288.1"/>
    </source>
</evidence>
<dbReference type="PANTHER" id="PTHR33202">
    <property type="entry name" value="ZINC UPTAKE REGULATION PROTEIN"/>
    <property type="match status" value="1"/>
</dbReference>